<reference evidence="1 2" key="1">
    <citation type="submission" date="2018-04" db="EMBL/GenBank/DDBJ databases">
        <title>Active sludge and wastewater microbial communities from Klosterneuburg, Austria.</title>
        <authorList>
            <person name="Wagner M."/>
        </authorList>
    </citation>
    <scope>NUCLEOTIDE SEQUENCE [LARGE SCALE GENOMIC DNA]</scope>
    <source>
        <strain evidence="1 2">Nm 57</strain>
    </source>
</reference>
<comment type="caution">
    <text evidence="1">The sequence shown here is derived from an EMBL/GenBank/DDBJ whole genome shotgun (WGS) entry which is preliminary data.</text>
</comment>
<gene>
    <name evidence="1" type="ORF">C8R14_12547</name>
</gene>
<protein>
    <submittedName>
        <fullName evidence="1">Uncharacterized protein</fullName>
    </submittedName>
</protein>
<dbReference type="Proteomes" id="UP000247780">
    <property type="component" value="Unassembled WGS sequence"/>
</dbReference>
<accession>A0ABX5M555</accession>
<dbReference type="InterPro" id="IPR046480">
    <property type="entry name" value="DUF6573"/>
</dbReference>
<dbReference type="EMBL" id="QICQ01000025">
    <property type="protein sequence ID" value="PXV79112.1"/>
    <property type="molecule type" value="Genomic_DNA"/>
</dbReference>
<dbReference type="RefSeq" id="WP_041353915.1">
    <property type="nucleotide sequence ID" value="NZ_QICQ01000025.1"/>
</dbReference>
<sequence>MNEFFQASDVIHTHTRAQLIEDGDLIDVSETAREAGFMVPVAITRAVWRWRCTSAQAMTCPRLSPLCNLTKTKPAKCPEGAPYLPKPKEIPL</sequence>
<proteinExistence type="predicted"/>
<dbReference type="Pfam" id="PF20213">
    <property type="entry name" value="DUF6573"/>
    <property type="match status" value="1"/>
</dbReference>
<keyword evidence="2" id="KW-1185">Reference proteome</keyword>
<evidence type="ECO:0000313" key="1">
    <source>
        <dbReference type="EMBL" id="PXV79112.1"/>
    </source>
</evidence>
<organism evidence="1 2">
    <name type="scientific">Nitrosomonas eutropha</name>
    <dbReference type="NCBI Taxonomy" id="916"/>
    <lineage>
        <taxon>Bacteria</taxon>
        <taxon>Pseudomonadati</taxon>
        <taxon>Pseudomonadota</taxon>
        <taxon>Betaproteobacteria</taxon>
        <taxon>Nitrosomonadales</taxon>
        <taxon>Nitrosomonadaceae</taxon>
        <taxon>Nitrosomonas</taxon>
    </lineage>
</organism>
<evidence type="ECO:0000313" key="2">
    <source>
        <dbReference type="Proteomes" id="UP000247780"/>
    </source>
</evidence>
<name>A0ABX5M555_9PROT</name>